<keyword evidence="6" id="KW-1185">Reference proteome</keyword>
<protein>
    <submittedName>
        <fullName evidence="5">Voltage-gated potassium channel subunit beta</fullName>
    </submittedName>
</protein>
<organism evidence="5 6">
    <name type="scientific">Fusarium denticulatum</name>
    <dbReference type="NCBI Taxonomy" id="48507"/>
    <lineage>
        <taxon>Eukaryota</taxon>
        <taxon>Fungi</taxon>
        <taxon>Dikarya</taxon>
        <taxon>Ascomycota</taxon>
        <taxon>Pezizomycotina</taxon>
        <taxon>Sordariomycetes</taxon>
        <taxon>Hypocreomycetidae</taxon>
        <taxon>Hypocreales</taxon>
        <taxon>Nectriaceae</taxon>
        <taxon>Fusarium</taxon>
        <taxon>Fusarium fujikuroi species complex</taxon>
    </lineage>
</organism>
<comment type="caution">
    <text evidence="5">The sequence shown here is derived from an EMBL/GenBank/DDBJ whole genome shotgun (WGS) entry which is preliminary data.</text>
</comment>
<dbReference type="GO" id="GO:0034220">
    <property type="term" value="P:monoatomic ion transmembrane transport"/>
    <property type="evidence" value="ECO:0007669"/>
    <property type="project" value="UniProtKB-KW"/>
</dbReference>
<comment type="similarity">
    <text evidence="1">Belongs to the shaker potassium channel beta subunit family.</text>
</comment>
<dbReference type="Gene3D" id="3.20.20.100">
    <property type="entry name" value="NADP-dependent oxidoreductase domain"/>
    <property type="match status" value="1"/>
</dbReference>
<keyword evidence="5" id="KW-0406">Ion transport</keyword>
<dbReference type="Proteomes" id="UP000562682">
    <property type="component" value="Unassembled WGS sequence"/>
</dbReference>
<reference evidence="5 6" key="1">
    <citation type="submission" date="2020-05" db="EMBL/GenBank/DDBJ databases">
        <title>Identification and distribution of gene clusters putatively required for synthesis of sphingolipid metabolism inhibitors in phylogenetically diverse species of the filamentous fungus Fusarium.</title>
        <authorList>
            <person name="Kim H.-S."/>
            <person name="Busman M."/>
            <person name="Brown D.W."/>
            <person name="Divon H."/>
            <person name="Uhlig S."/>
            <person name="Proctor R.H."/>
        </authorList>
    </citation>
    <scope>NUCLEOTIDE SEQUENCE [LARGE SCALE GENOMIC DNA]</scope>
    <source>
        <strain evidence="5 6">NRRL 25311</strain>
    </source>
</reference>
<dbReference type="GO" id="GO:0016491">
    <property type="term" value="F:oxidoreductase activity"/>
    <property type="evidence" value="ECO:0007669"/>
    <property type="project" value="UniProtKB-KW"/>
</dbReference>
<evidence type="ECO:0000256" key="3">
    <source>
        <dbReference type="ARBA" id="ARBA00023002"/>
    </source>
</evidence>
<dbReference type="PANTHER" id="PTHR43150">
    <property type="entry name" value="HYPERKINETIC, ISOFORM M"/>
    <property type="match status" value="1"/>
</dbReference>
<proteinExistence type="inferred from homology"/>
<evidence type="ECO:0000313" key="5">
    <source>
        <dbReference type="EMBL" id="KAF5658962.1"/>
    </source>
</evidence>
<dbReference type="InterPro" id="IPR023210">
    <property type="entry name" value="NADP_OxRdtase_dom"/>
</dbReference>
<dbReference type="Pfam" id="PF00248">
    <property type="entry name" value="Aldo_ket_red"/>
    <property type="match status" value="1"/>
</dbReference>
<dbReference type="CDD" id="cd19143">
    <property type="entry name" value="AKR_AKR6C1_2"/>
    <property type="match status" value="1"/>
</dbReference>
<keyword evidence="5" id="KW-0407">Ion channel</keyword>
<dbReference type="AlphaFoldDB" id="A0A8H5SWJ5"/>
<dbReference type="InterPro" id="IPR005399">
    <property type="entry name" value="K_chnl_volt-dep_bsu_KCNAB-rel"/>
</dbReference>
<accession>A0A8H5SWJ5</accession>
<name>A0A8H5SWJ5_9HYPO</name>
<sequence length="933" mass="107263">MPVETAYDPKDMLFRHLGPTGLKVSVFSLGGWLTYGGTQKGDIVKQILQKAWDHGVNTFDTAEVYANGESEIEMGRALKELGWPRDEYVLTTKVFFGTGRKEPNTRGLSRKHVVEGLKSSLKRLEQPYVDVVFAHRPDYATPMKEIVEGFTQVIRNLNLAYYWGTSEWTAAQITEATHIAERYNLIAPVVEQPQYNAFHRERFEVEYAPLFNQFEYGTTIWSPLASGLLTGKYNNGIPEDSRFATNKAFFENTVNELQTEAGKAKIEKVKKLSEVAERLGGNVAQLSLAWALKNPNVSTVILGATKVEQLEDNFKALEIYKKIDDKVLEEIEKILDNKPKPAPTFNRPTSRRALRVGYRVTLTSVDHIAKMFERLPHELLKFIINIHSRRQESVADVKTLPFFNSADRLSIYRYPSMDLRFVTENNERACPHDRRLQTCQEANDEKIVDKLGSFEKFKEVILSLLEIFEKEQLASFSWDLGTCIPTPILGSNGIVARQQSTISTLNLTTYPFCQRYNSRERKIDLSAFRHLLNLSWRGPSSDNLRVFATALKANKPHLETLELDLVDWPHLRKALGYQNNNERVRRLRARDYMNKTILGLDIHSPHITFPNLHTLVLIHVPLTAALVQSINFEVLRSLTIRSCPQWYDFVLAITRRRIPVRLKKLELQESWPKNDAATDETEDGDPSEVLLEYFQGLEELYLDQTGDMLSKYTWESVCHHSSTLKRFVNHSNFYDEELEVWTDLPDMMINERDKERWWNDPTSSPLYKLDLDFIGLSCEPIHLLDVLNPFSKKDCLKVVHVRQSRKNIEYTWSWGIMVIIDDEPVDDTPAVDEGENPSNEYLEPMFGAFVEWAFSYKGIKSLEYIVFGDFGRPERTSRGNLLICREGYGSEEFHIIRESCPAAEWDCVKKEYGDALGSCPCDPLFEVPKSPAH</sequence>
<evidence type="ECO:0000256" key="1">
    <source>
        <dbReference type="ARBA" id="ARBA00006515"/>
    </source>
</evidence>
<feature type="domain" description="NADP-dependent oxidoreductase" evidence="4">
    <location>
        <begin position="29"/>
        <end position="335"/>
    </location>
</feature>
<keyword evidence="5" id="KW-0813">Transport</keyword>
<dbReference type="SUPFAM" id="SSF51430">
    <property type="entry name" value="NAD(P)-linked oxidoreductase"/>
    <property type="match status" value="1"/>
</dbReference>
<dbReference type="EMBL" id="JAAOAK010000650">
    <property type="protein sequence ID" value="KAF5658962.1"/>
    <property type="molecule type" value="Genomic_DNA"/>
</dbReference>
<dbReference type="PANTHER" id="PTHR43150:SF2">
    <property type="entry name" value="HYPERKINETIC, ISOFORM M"/>
    <property type="match status" value="1"/>
</dbReference>
<dbReference type="PRINTS" id="PR01577">
    <property type="entry name" value="KCNABCHANNEL"/>
</dbReference>
<keyword evidence="3" id="KW-0560">Oxidoreductase</keyword>
<keyword evidence="2" id="KW-0521">NADP</keyword>
<dbReference type="InterPro" id="IPR036812">
    <property type="entry name" value="NAD(P)_OxRdtase_dom_sf"/>
</dbReference>
<evidence type="ECO:0000313" key="6">
    <source>
        <dbReference type="Proteomes" id="UP000562682"/>
    </source>
</evidence>
<evidence type="ECO:0000256" key="2">
    <source>
        <dbReference type="ARBA" id="ARBA00022857"/>
    </source>
</evidence>
<evidence type="ECO:0000259" key="4">
    <source>
        <dbReference type="Pfam" id="PF00248"/>
    </source>
</evidence>
<gene>
    <name evidence="5" type="ORF">FDENT_14012</name>
</gene>